<evidence type="ECO:0000313" key="2">
    <source>
        <dbReference type="EMBL" id="MFC7291592.1"/>
    </source>
</evidence>
<gene>
    <name evidence="2" type="ORF">ACFQS8_08190</name>
</gene>
<comment type="caution">
    <text evidence="2">The sequence shown here is derived from an EMBL/GenBank/DDBJ whole genome shotgun (WGS) entry which is preliminary data.</text>
</comment>
<proteinExistence type="predicted"/>
<organism evidence="2 3">
    <name type="scientific">Hirschia litorea</name>
    <dbReference type="NCBI Taxonomy" id="1199156"/>
    <lineage>
        <taxon>Bacteria</taxon>
        <taxon>Pseudomonadati</taxon>
        <taxon>Pseudomonadota</taxon>
        <taxon>Alphaproteobacteria</taxon>
        <taxon>Hyphomonadales</taxon>
        <taxon>Hyphomonadaceae</taxon>
        <taxon>Hirschia</taxon>
    </lineage>
</organism>
<feature type="chain" id="PRO_5046675322" description="Flagellar biosynthesis protein" evidence="1">
    <location>
        <begin position="21"/>
        <end position="211"/>
    </location>
</feature>
<evidence type="ECO:0008006" key="4">
    <source>
        <dbReference type="Google" id="ProtNLM"/>
    </source>
</evidence>
<name>A0ABW2IKT3_9PROT</name>
<keyword evidence="3" id="KW-1185">Reference proteome</keyword>
<accession>A0ABW2IKT3</accession>
<sequence length="211" mass="22944">MKLNIIVAAFALLLGGCVTGTRSVDLAMDSYTNDKTASGEIYIASISDERTFEQKPKEPSTPSVKGTLEDMSKDDLSKLIGRQRNSYGKGMGMVALPEGGTIQNEMRKLLVEGLESRGYTVTDNPSAPIQLAVNISDFWAWFTPGAFVVKFEAIVGSELNFSGSVDQTISPSARSMNKAQIASDANWRLAYKRAFGIFLEDLDKQLDEAGL</sequence>
<evidence type="ECO:0000256" key="1">
    <source>
        <dbReference type="SAM" id="SignalP"/>
    </source>
</evidence>
<protein>
    <recommendedName>
        <fullName evidence="4">Flagellar biosynthesis protein</fullName>
    </recommendedName>
</protein>
<dbReference type="Proteomes" id="UP001596492">
    <property type="component" value="Unassembled WGS sequence"/>
</dbReference>
<feature type="signal peptide" evidence="1">
    <location>
        <begin position="1"/>
        <end position="20"/>
    </location>
</feature>
<dbReference type="EMBL" id="JBHTBR010000004">
    <property type="protein sequence ID" value="MFC7291592.1"/>
    <property type="molecule type" value="Genomic_DNA"/>
</dbReference>
<dbReference type="RefSeq" id="WP_382166826.1">
    <property type="nucleotide sequence ID" value="NZ_JBHTBR010000004.1"/>
</dbReference>
<dbReference type="PROSITE" id="PS51257">
    <property type="entry name" value="PROKAR_LIPOPROTEIN"/>
    <property type="match status" value="1"/>
</dbReference>
<evidence type="ECO:0000313" key="3">
    <source>
        <dbReference type="Proteomes" id="UP001596492"/>
    </source>
</evidence>
<keyword evidence="1" id="KW-0732">Signal</keyword>
<reference evidence="3" key="1">
    <citation type="journal article" date="2019" name="Int. J. Syst. Evol. Microbiol.">
        <title>The Global Catalogue of Microorganisms (GCM) 10K type strain sequencing project: providing services to taxonomists for standard genome sequencing and annotation.</title>
        <authorList>
            <consortium name="The Broad Institute Genomics Platform"/>
            <consortium name="The Broad Institute Genome Sequencing Center for Infectious Disease"/>
            <person name="Wu L."/>
            <person name="Ma J."/>
        </authorList>
    </citation>
    <scope>NUCLEOTIDE SEQUENCE [LARGE SCALE GENOMIC DNA]</scope>
    <source>
        <strain evidence="3">CCUG 51308</strain>
    </source>
</reference>